<organism evidence="1 2">
    <name type="scientific">Pseudomonas benzopyrenica</name>
    <dbReference type="NCBI Taxonomy" id="2993566"/>
    <lineage>
        <taxon>Bacteria</taxon>
        <taxon>Pseudomonadati</taxon>
        <taxon>Pseudomonadota</taxon>
        <taxon>Gammaproteobacteria</taxon>
        <taxon>Pseudomonadales</taxon>
        <taxon>Pseudomonadaceae</taxon>
        <taxon>Pseudomonas</taxon>
    </lineage>
</organism>
<protein>
    <submittedName>
        <fullName evidence="1">Uncharacterized protein</fullName>
    </submittedName>
</protein>
<reference evidence="1 2" key="1">
    <citation type="submission" date="2024-02" db="EMBL/GenBank/DDBJ databases">
        <title>The whole genome sequence of Pseudomonas benzopyrenica MLY92.</title>
        <authorList>
            <person name="Liu Y."/>
        </authorList>
    </citation>
    <scope>NUCLEOTIDE SEQUENCE [LARGE SCALE GENOMIC DNA]</scope>
    <source>
        <strain evidence="1 2">MLY92</strain>
    </source>
</reference>
<evidence type="ECO:0000313" key="2">
    <source>
        <dbReference type="Proteomes" id="UP001372714"/>
    </source>
</evidence>
<name>A0ABZ2FK55_9PSED</name>
<dbReference type="EMBL" id="CP145723">
    <property type="protein sequence ID" value="WWM65030.1"/>
    <property type="molecule type" value="Genomic_DNA"/>
</dbReference>
<evidence type="ECO:0000313" key="1">
    <source>
        <dbReference type="EMBL" id="WWM65030.1"/>
    </source>
</evidence>
<proteinExistence type="predicted"/>
<accession>A0ABZ2FK55</accession>
<dbReference type="Proteomes" id="UP001372714">
    <property type="component" value="Chromosome"/>
</dbReference>
<keyword evidence="2" id="KW-1185">Reference proteome</keyword>
<dbReference type="RefSeq" id="WP_338544681.1">
    <property type="nucleotide sequence ID" value="NZ_CP145723.1"/>
</dbReference>
<gene>
    <name evidence="1" type="ORF">V6W80_14975</name>
</gene>
<sequence length="108" mass="12338">MRISKFPEIDAINSKYHYQDTHKGGAGDWDKVSCGQHGNYNELAYILEHRLLPEVGVGKKAQAIAAIEKTCRLRNGFSRTEFYASLEKELNIKLPDPKHPDDDDKTHR</sequence>